<sequence>MDYSCTQESGRVSSSQTRHRVWSPTEKAALVDILKDMVNEGCRADGFRQGYSFEIERRLKLKFPNCTLCADPHISSKIHVWRKNYVSVALIKGNLGFGWNEITKTFSCDDPVWIVWLKVVALVLLERICTYQNLELDFLITLPISDRRSPVTPLPVIRRDSSGQGSLPLGRFRRVAAAARRPLSCGRLLSSASTRNHAPLEVSG</sequence>
<feature type="domain" description="Myb/SANT-like" evidence="1">
    <location>
        <begin position="22"/>
        <end position="113"/>
    </location>
</feature>
<evidence type="ECO:0000313" key="2">
    <source>
        <dbReference type="EMBL" id="CAA0810542.1"/>
    </source>
</evidence>
<protein>
    <recommendedName>
        <fullName evidence="1">Myb/SANT-like domain-containing protein</fullName>
    </recommendedName>
</protein>
<dbReference type="OrthoDB" id="1183284at2759"/>
<comment type="caution">
    <text evidence="2">The sequence shown here is derived from an EMBL/GenBank/DDBJ whole genome shotgun (WGS) entry which is preliminary data.</text>
</comment>
<keyword evidence="3" id="KW-1185">Reference proteome</keyword>
<dbReference type="EMBL" id="CACSLK010006441">
    <property type="protein sequence ID" value="CAA0810542.1"/>
    <property type="molecule type" value="Genomic_DNA"/>
</dbReference>
<proteinExistence type="predicted"/>
<evidence type="ECO:0000259" key="1">
    <source>
        <dbReference type="Pfam" id="PF12776"/>
    </source>
</evidence>
<dbReference type="PANTHER" id="PTHR46250:SF15">
    <property type="entry name" value="OS01G0523800 PROTEIN"/>
    <property type="match status" value="1"/>
</dbReference>
<dbReference type="Pfam" id="PF12776">
    <property type="entry name" value="Myb_DNA-bind_3"/>
    <property type="match status" value="1"/>
</dbReference>
<gene>
    <name evidence="2" type="ORF">SHERM_12091</name>
</gene>
<organism evidence="2 3">
    <name type="scientific">Striga hermonthica</name>
    <name type="common">Purple witchweed</name>
    <name type="synonym">Buchnera hermonthica</name>
    <dbReference type="NCBI Taxonomy" id="68872"/>
    <lineage>
        <taxon>Eukaryota</taxon>
        <taxon>Viridiplantae</taxon>
        <taxon>Streptophyta</taxon>
        <taxon>Embryophyta</taxon>
        <taxon>Tracheophyta</taxon>
        <taxon>Spermatophyta</taxon>
        <taxon>Magnoliopsida</taxon>
        <taxon>eudicotyledons</taxon>
        <taxon>Gunneridae</taxon>
        <taxon>Pentapetalae</taxon>
        <taxon>asterids</taxon>
        <taxon>lamiids</taxon>
        <taxon>Lamiales</taxon>
        <taxon>Orobanchaceae</taxon>
        <taxon>Buchnereae</taxon>
        <taxon>Striga</taxon>
    </lineage>
</organism>
<accession>A0A9N7MQJ1</accession>
<dbReference type="AlphaFoldDB" id="A0A9N7MQJ1"/>
<dbReference type="InterPro" id="IPR024752">
    <property type="entry name" value="Myb/SANT-like_dom"/>
</dbReference>
<evidence type="ECO:0000313" key="3">
    <source>
        <dbReference type="Proteomes" id="UP001153555"/>
    </source>
</evidence>
<dbReference type="Proteomes" id="UP001153555">
    <property type="component" value="Unassembled WGS sequence"/>
</dbReference>
<name>A0A9N7MQJ1_STRHE</name>
<reference evidence="2" key="1">
    <citation type="submission" date="2019-12" db="EMBL/GenBank/DDBJ databases">
        <authorList>
            <person name="Scholes J."/>
        </authorList>
    </citation>
    <scope>NUCLEOTIDE SEQUENCE</scope>
</reference>
<dbReference type="PANTHER" id="PTHR46250">
    <property type="entry name" value="MYB/SANT-LIKE DNA-BINDING DOMAIN PROTEIN-RELATED"/>
    <property type="match status" value="1"/>
</dbReference>